<reference evidence="4" key="1">
    <citation type="submission" date="2016-10" db="EMBL/GenBank/DDBJ databases">
        <authorList>
            <person name="Varghese N."/>
            <person name="Submissions S."/>
        </authorList>
    </citation>
    <scope>NUCLEOTIDE SEQUENCE [LARGE SCALE GENOMIC DNA]</scope>
    <source>
        <strain evidence="4">DSM 23920</strain>
    </source>
</reference>
<dbReference type="Proteomes" id="UP000199656">
    <property type="component" value="Unassembled WGS sequence"/>
</dbReference>
<dbReference type="OrthoDB" id="9797595at2"/>
<comment type="similarity">
    <text evidence="1">Belongs to the ribosome association toxin RatA family.</text>
</comment>
<proteinExistence type="inferred from homology"/>
<dbReference type="CDD" id="cd07817">
    <property type="entry name" value="SRPBCC_8"/>
    <property type="match status" value="1"/>
</dbReference>
<dbReference type="InterPro" id="IPR005031">
    <property type="entry name" value="COQ10_START"/>
</dbReference>
<dbReference type="InterPro" id="IPR023393">
    <property type="entry name" value="START-like_dom_sf"/>
</dbReference>
<name>A0A1H3X0Y5_9BACT</name>
<dbReference type="RefSeq" id="WP_089757714.1">
    <property type="nucleotide sequence ID" value="NZ_BKAT01000015.1"/>
</dbReference>
<dbReference type="Gene3D" id="3.30.530.20">
    <property type="match status" value="1"/>
</dbReference>
<evidence type="ECO:0000313" key="3">
    <source>
        <dbReference type="EMBL" id="SDZ93047.1"/>
    </source>
</evidence>
<dbReference type="InterPro" id="IPR047137">
    <property type="entry name" value="ORF3"/>
</dbReference>
<accession>A0A1H3X0Y5</accession>
<keyword evidence="4" id="KW-1185">Reference proteome</keyword>
<feature type="domain" description="Coenzyme Q-binding protein COQ10 START" evidence="2">
    <location>
        <begin position="106"/>
        <end position="206"/>
    </location>
</feature>
<dbReference type="PANTHER" id="PTHR33824:SF7">
    <property type="entry name" value="POLYKETIDE CYCLASE_DEHYDRASE AND LIPID TRANSPORT SUPERFAMILY PROTEIN"/>
    <property type="match status" value="1"/>
</dbReference>
<evidence type="ECO:0000259" key="2">
    <source>
        <dbReference type="Pfam" id="PF03364"/>
    </source>
</evidence>
<dbReference type="Pfam" id="PF03364">
    <property type="entry name" value="Polyketide_cyc"/>
    <property type="match status" value="1"/>
</dbReference>
<dbReference type="SUPFAM" id="SSF55961">
    <property type="entry name" value="Bet v1-like"/>
    <property type="match status" value="1"/>
</dbReference>
<sequence length="243" mass="27018">MNIRTHRLNNEDAATPKAGPIYESSNLINVTPEGRIVSIFVGSWLVGSAISKVDKSPVQSLFKILGAGYLLYRGISGNDLVSGLFGKRTPDRHTKSINIRTSIRINNPREEVYYFWRQLGNLPTFMKHLQSVDEQDPFHSHWVVKGPGGIGTLEWDAEIVKEIPGEIIGWRSLPGSSIATAGRVTFLDTPNGGTEIDVMITYRPPAGYVGSGLAWLLNPTFENMVIKDIRRFKSFMETGETIK</sequence>
<dbReference type="PANTHER" id="PTHR33824">
    <property type="entry name" value="POLYKETIDE CYCLASE/DEHYDRASE AND LIPID TRANSPORT SUPERFAMILY PROTEIN"/>
    <property type="match status" value="1"/>
</dbReference>
<evidence type="ECO:0000256" key="1">
    <source>
        <dbReference type="ARBA" id="ARBA00008918"/>
    </source>
</evidence>
<protein>
    <submittedName>
        <fullName evidence="3">Uncharacterized membrane protein</fullName>
    </submittedName>
</protein>
<evidence type="ECO:0000313" key="4">
    <source>
        <dbReference type="Proteomes" id="UP000199656"/>
    </source>
</evidence>
<organism evidence="3 4">
    <name type="scientific">Chitinophaga terrae</name>
    <name type="common">ex Kim and Jung 2007</name>
    <dbReference type="NCBI Taxonomy" id="408074"/>
    <lineage>
        <taxon>Bacteria</taxon>
        <taxon>Pseudomonadati</taxon>
        <taxon>Bacteroidota</taxon>
        <taxon>Chitinophagia</taxon>
        <taxon>Chitinophagales</taxon>
        <taxon>Chitinophagaceae</taxon>
        <taxon>Chitinophaga</taxon>
    </lineage>
</organism>
<gene>
    <name evidence="3" type="ORF">SAMN05660909_00201</name>
</gene>
<dbReference type="EMBL" id="FNRL01000001">
    <property type="protein sequence ID" value="SDZ93047.1"/>
    <property type="molecule type" value="Genomic_DNA"/>
</dbReference>
<dbReference type="STRING" id="408074.SAMN05660909_00201"/>
<dbReference type="AlphaFoldDB" id="A0A1H3X0Y5"/>